<dbReference type="Proteomes" id="UP001314169">
    <property type="component" value="Chromosome 18"/>
</dbReference>
<evidence type="ECO:0000313" key="3">
    <source>
        <dbReference type="Proteomes" id="UP001314169"/>
    </source>
</evidence>
<sequence length="111" mass="11783">MTEEDGKTTMGTRRQWTRGAVDTVWAVRAVGGHSPPSRGCVAARSVPRRTLSFRSPPPLPGRRLGAGGLPLPGGPARRGGPYNSGEERRGGVWGRADYRSQEAPRGAGVVH</sequence>
<feature type="region of interest" description="Disordered" evidence="1">
    <location>
        <begin position="48"/>
        <end position="111"/>
    </location>
</feature>
<dbReference type="EMBL" id="OY882875">
    <property type="protein sequence ID" value="CAK6439174.1"/>
    <property type="molecule type" value="Genomic_DNA"/>
</dbReference>
<name>A0ABN9ZLK0_PIPNA</name>
<proteinExistence type="predicted"/>
<keyword evidence="3" id="KW-1185">Reference proteome</keyword>
<evidence type="ECO:0000256" key="1">
    <source>
        <dbReference type="SAM" id="MobiDB-lite"/>
    </source>
</evidence>
<gene>
    <name evidence="2" type="ORF">MPIPNATIZW_LOCUS7480</name>
</gene>
<accession>A0ABN9ZLK0</accession>
<protein>
    <submittedName>
        <fullName evidence="2">Uncharacterized protein</fullName>
    </submittedName>
</protein>
<organism evidence="2 3">
    <name type="scientific">Pipistrellus nathusii</name>
    <name type="common">Nathusius' pipistrelle</name>
    <dbReference type="NCBI Taxonomy" id="59473"/>
    <lineage>
        <taxon>Eukaryota</taxon>
        <taxon>Metazoa</taxon>
        <taxon>Chordata</taxon>
        <taxon>Craniata</taxon>
        <taxon>Vertebrata</taxon>
        <taxon>Euteleostomi</taxon>
        <taxon>Mammalia</taxon>
        <taxon>Eutheria</taxon>
        <taxon>Laurasiatheria</taxon>
        <taxon>Chiroptera</taxon>
        <taxon>Yangochiroptera</taxon>
        <taxon>Vespertilionidae</taxon>
        <taxon>Pipistrellus</taxon>
    </lineage>
</organism>
<feature type="compositionally biased region" description="Basic and acidic residues" evidence="1">
    <location>
        <begin position="85"/>
        <end position="102"/>
    </location>
</feature>
<reference evidence="2" key="1">
    <citation type="submission" date="2023-12" db="EMBL/GenBank/DDBJ databases">
        <authorList>
            <person name="Brown T."/>
        </authorList>
    </citation>
    <scope>NUCLEOTIDE SEQUENCE</scope>
</reference>
<evidence type="ECO:0000313" key="2">
    <source>
        <dbReference type="EMBL" id="CAK6439174.1"/>
    </source>
</evidence>